<evidence type="ECO:0000256" key="2">
    <source>
        <dbReference type="ARBA" id="ARBA00005369"/>
    </source>
</evidence>
<keyword evidence="3 7" id="KW-0963">Cytoplasm</keyword>
<dbReference type="AlphaFoldDB" id="A0A4Y8UFI1"/>
<dbReference type="Gene3D" id="3.40.50.150">
    <property type="entry name" value="Vaccinia Virus protein VP39"/>
    <property type="match status" value="1"/>
</dbReference>
<sequence>MTSQRTRERLVQRLVEQGISNQQVLGVMRMIPRHLFLDEALAHRAYEDTALPIGYSQTLSQPYIVARMTEILLSVIKPKRVLEIGTGSGFQTAVLAQLVSRVYSVERIEPLLSKAQQRFRELGLRNITADLSDGHFGWPRHAPFDGIISCAAPQQIPPQLLAQLAPDGALVIPVGGDLQELCLVQRRGDSEEFVEQRIEPVKFVPLLGGVSR</sequence>
<gene>
    <name evidence="7" type="primary">pcm</name>
    <name evidence="8" type="ORF">E3W66_07975</name>
</gene>
<dbReference type="NCBIfam" id="TIGR00080">
    <property type="entry name" value="pimt"/>
    <property type="match status" value="1"/>
</dbReference>
<dbReference type="HAMAP" id="MF_00090">
    <property type="entry name" value="PIMT"/>
    <property type="match status" value="1"/>
</dbReference>
<dbReference type="CDD" id="cd02440">
    <property type="entry name" value="AdoMet_MTases"/>
    <property type="match status" value="1"/>
</dbReference>
<dbReference type="OrthoDB" id="9810066at2"/>
<dbReference type="GO" id="GO:0032259">
    <property type="term" value="P:methylation"/>
    <property type="evidence" value="ECO:0007669"/>
    <property type="project" value="UniProtKB-KW"/>
</dbReference>
<dbReference type="FunFam" id="3.40.50.150:FF:000010">
    <property type="entry name" value="Protein-L-isoaspartate O-methyltransferase"/>
    <property type="match status" value="1"/>
</dbReference>
<comment type="catalytic activity">
    <reaction evidence="7">
        <text>[protein]-L-isoaspartate + S-adenosyl-L-methionine = [protein]-L-isoaspartate alpha-methyl ester + S-adenosyl-L-homocysteine</text>
        <dbReference type="Rhea" id="RHEA:12705"/>
        <dbReference type="Rhea" id="RHEA-COMP:12143"/>
        <dbReference type="Rhea" id="RHEA-COMP:12144"/>
        <dbReference type="ChEBI" id="CHEBI:57856"/>
        <dbReference type="ChEBI" id="CHEBI:59789"/>
        <dbReference type="ChEBI" id="CHEBI:90596"/>
        <dbReference type="ChEBI" id="CHEBI:90598"/>
        <dbReference type="EC" id="2.1.1.77"/>
    </reaction>
</comment>
<keyword evidence="5 7" id="KW-0808">Transferase</keyword>
<dbReference type="EC" id="2.1.1.77" evidence="7"/>
<protein>
    <recommendedName>
        <fullName evidence="7">Protein-L-isoaspartate O-methyltransferase</fullName>
        <ecNumber evidence="7">2.1.1.77</ecNumber>
    </recommendedName>
    <alternativeName>
        <fullName evidence="7">L-isoaspartyl protein carboxyl methyltransferase</fullName>
    </alternativeName>
    <alternativeName>
        <fullName evidence="7">Protein L-isoaspartyl methyltransferase</fullName>
    </alternativeName>
    <alternativeName>
        <fullName evidence="7">Protein-beta-aspartate methyltransferase</fullName>
        <shortName evidence="7">PIMT</shortName>
    </alternativeName>
</protein>
<accession>A0A4Y8UFI1</accession>
<dbReference type="InterPro" id="IPR000682">
    <property type="entry name" value="PCMT"/>
</dbReference>
<evidence type="ECO:0000256" key="3">
    <source>
        <dbReference type="ARBA" id="ARBA00022490"/>
    </source>
</evidence>
<evidence type="ECO:0000256" key="6">
    <source>
        <dbReference type="ARBA" id="ARBA00022691"/>
    </source>
</evidence>
<dbReference type="GO" id="GO:0030091">
    <property type="term" value="P:protein repair"/>
    <property type="evidence" value="ECO:0007669"/>
    <property type="project" value="UniProtKB-UniRule"/>
</dbReference>
<evidence type="ECO:0000256" key="5">
    <source>
        <dbReference type="ARBA" id="ARBA00022679"/>
    </source>
</evidence>
<dbReference type="EMBL" id="SPIA01000003">
    <property type="protein sequence ID" value="TFH67596.1"/>
    <property type="molecule type" value="Genomic_DNA"/>
</dbReference>
<proteinExistence type="inferred from homology"/>
<dbReference type="SUPFAM" id="SSF53335">
    <property type="entry name" value="S-adenosyl-L-methionine-dependent methyltransferases"/>
    <property type="match status" value="1"/>
</dbReference>
<organism evidence="8 9">
    <name type="scientific">Gammaproteobacteria bacterium LSUCC0057</name>
    <dbReference type="NCBI Taxonomy" id="2559237"/>
    <lineage>
        <taxon>Bacteria</taxon>
        <taxon>Pseudomonadati</taxon>
        <taxon>Pseudomonadota</taxon>
        <taxon>Gammaproteobacteria</taxon>
        <taxon>Cellvibrionales</taxon>
        <taxon>Porticoccaceae</taxon>
        <taxon>SAR92 clade</taxon>
    </lineage>
</organism>
<feature type="active site" evidence="7">
    <location>
        <position position="60"/>
    </location>
</feature>
<dbReference type="GO" id="GO:0005737">
    <property type="term" value="C:cytoplasm"/>
    <property type="evidence" value="ECO:0007669"/>
    <property type="project" value="UniProtKB-SubCell"/>
</dbReference>
<keyword evidence="9" id="KW-1185">Reference proteome</keyword>
<name>A0A4Y8UFI1_9GAMM</name>
<dbReference type="Pfam" id="PF01135">
    <property type="entry name" value="PCMT"/>
    <property type="match status" value="1"/>
</dbReference>
<keyword evidence="6 7" id="KW-0949">S-adenosyl-L-methionine</keyword>
<evidence type="ECO:0000256" key="1">
    <source>
        <dbReference type="ARBA" id="ARBA00004496"/>
    </source>
</evidence>
<dbReference type="Proteomes" id="UP000298133">
    <property type="component" value="Unassembled WGS sequence"/>
</dbReference>
<comment type="subcellular location">
    <subcellularLocation>
        <location evidence="1 7">Cytoplasm</location>
    </subcellularLocation>
</comment>
<dbReference type="PANTHER" id="PTHR11579">
    <property type="entry name" value="PROTEIN-L-ISOASPARTATE O-METHYLTRANSFERASE"/>
    <property type="match status" value="1"/>
</dbReference>
<keyword evidence="4 7" id="KW-0489">Methyltransferase</keyword>
<evidence type="ECO:0000313" key="9">
    <source>
        <dbReference type="Proteomes" id="UP000298133"/>
    </source>
</evidence>
<dbReference type="InterPro" id="IPR029063">
    <property type="entry name" value="SAM-dependent_MTases_sf"/>
</dbReference>
<evidence type="ECO:0000313" key="8">
    <source>
        <dbReference type="EMBL" id="TFH67596.1"/>
    </source>
</evidence>
<evidence type="ECO:0000256" key="4">
    <source>
        <dbReference type="ARBA" id="ARBA00022603"/>
    </source>
</evidence>
<dbReference type="PROSITE" id="PS01279">
    <property type="entry name" value="PCMT"/>
    <property type="match status" value="1"/>
</dbReference>
<evidence type="ECO:0000256" key="7">
    <source>
        <dbReference type="HAMAP-Rule" id="MF_00090"/>
    </source>
</evidence>
<reference evidence="8 9" key="1">
    <citation type="submission" date="2019-03" db="EMBL/GenBank/DDBJ databases">
        <title>Draft genome of Gammaproteobacteria bacterium LSUCC0057, a member of the SAR92 clade.</title>
        <authorList>
            <person name="Lanclos V.C."/>
            <person name="Doiron C."/>
            <person name="Henson M.W."/>
            <person name="Thrash J.C."/>
        </authorList>
    </citation>
    <scope>NUCLEOTIDE SEQUENCE [LARGE SCALE GENOMIC DNA]</scope>
    <source>
        <strain evidence="8 9">LSUCC0057</strain>
    </source>
</reference>
<comment type="similarity">
    <text evidence="2 7">Belongs to the methyltransferase superfamily. L-isoaspartyl/D-aspartyl protein methyltransferase family.</text>
</comment>
<comment type="function">
    <text evidence="7">Catalyzes the methyl esterification of L-isoaspartyl residues in peptides and proteins that result from spontaneous decomposition of normal L-aspartyl and L-asparaginyl residues. It plays a role in the repair and/or degradation of damaged proteins.</text>
</comment>
<comment type="caution">
    <text evidence="8">The sequence shown here is derived from an EMBL/GenBank/DDBJ whole genome shotgun (WGS) entry which is preliminary data.</text>
</comment>
<dbReference type="NCBIfam" id="NF001453">
    <property type="entry name" value="PRK00312.1"/>
    <property type="match status" value="1"/>
</dbReference>
<dbReference type="GO" id="GO:0004719">
    <property type="term" value="F:protein-L-isoaspartate (D-aspartate) O-methyltransferase activity"/>
    <property type="evidence" value="ECO:0007669"/>
    <property type="project" value="UniProtKB-UniRule"/>
</dbReference>
<dbReference type="PANTHER" id="PTHR11579:SF0">
    <property type="entry name" value="PROTEIN-L-ISOASPARTATE(D-ASPARTATE) O-METHYLTRANSFERASE"/>
    <property type="match status" value="1"/>
</dbReference>